<reference evidence="1 2" key="1">
    <citation type="submission" date="2014-12" db="EMBL/GenBank/DDBJ databases">
        <title>Genome sequence of Flavobacterium beibuense RSKm HC5.</title>
        <authorList>
            <person name="Kim J.F."/>
            <person name="Song J.Y."/>
            <person name="Kwak M.-J."/>
            <person name="Lee S.-W."/>
        </authorList>
    </citation>
    <scope>NUCLEOTIDE SEQUENCE [LARGE SCALE GENOMIC DNA]</scope>
    <source>
        <strain evidence="1 2">RSKm HC5</strain>
    </source>
</reference>
<keyword evidence="2" id="KW-1185">Reference proteome</keyword>
<name>A0A444W837_9FLAO</name>
<dbReference type="Proteomes" id="UP000289775">
    <property type="component" value="Unassembled WGS sequence"/>
</dbReference>
<organism evidence="1 2">
    <name type="scientific">Flavobacterium beibuense</name>
    <dbReference type="NCBI Taxonomy" id="657326"/>
    <lineage>
        <taxon>Bacteria</taxon>
        <taxon>Pseudomonadati</taxon>
        <taxon>Bacteroidota</taxon>
        <taxon>Flavobacteriia</taxon>
        <taxon>Flavobacteriales</taxon>
        <taxon>Flavobacteriaceae</taxon>
        <taxon>Flavobacterium</taxon>
    </lineage>
</organism>
<gene>
    <name evidence="1" type="ORF">NU09_2471</name>
</gene>
<proteinExistence type="predicted"/>
<sequence length="45" mass="5072">MLYYFKTIFKTHITPAKTITTKAMVICSIVPIKPKALTGEGVLRF</sequence>
<accession>A0A444W837</accession>
<protein>
    <submittedName>
        <fullName evidence="1">Uncharacterized protein</fullName>
    </submittedName>
</protein>
<evidence type="ECO:0000313" key="2">
    <source>
        <dbReference type="Proteomes" id="UP000289775"/>
    </source>
</evidence>
<dbReference type="AlphaFoldDB" id="A0A444W837"/>
<comment type="caution">
    <text evidence="1">The sequence shown here is derived from an EMBL/GenBank/DDBJ whole genome shotgun (WGS) entry which is preliminary data.</text>
</comment>
<evidence type="ECO:0000313" key="1">
    <source>
        <dbReference type="EMBL" id="RYJ42067.1"/>
    </source>
</evidence>
<dbReference type="EMBL" id="JUIW01000008">
    <property type="protein sequence ID" value="RYJ42067.1"/>
    <property type="molecule type" value="Genomic_DNA"/>
</dbReference>